<evidence type="ECO:0000313" key="7">
    <source>
        <dbReference type="Proteomes" id="UP000237271"/>
    </source>
</evidence>
<dbReference type="InterPro" id="IPR031825">
    <property type="entry name" value="RXLR"/>
</dbReference>
<dbReference type="AlphaFoldDB" id="A0A2P4YVK6"/>
<dbReference type="GO" id="GO:0005576">
    <property type="term" value="C:extracellular region"/>
    <property type="evidence" value="ECO:0007669"/>
    <property type="project" value="UniProtKB-SubCell"/>
</dbReference>
<feature type="chain" id="PRO_5028501194" description="RxLR effector protein" evidence="5">
    <location>
        <begin position="21"/>
        <end position="144"/>
    </location>
</feature>
<comment type="similarity">
    <text evidence="2 5">Belongs to the RxLR effector family.</text>
</comment>
<keyword evidence="3 5" id="KW-0964">Secreted</keyword>
<accession>A0A2P4YVK6</accession>
<gene>
    <name evidence="6" type="ORF">PHPALM_130</name>
</gene>
<dbReference type="Pfam" id="PF16810">
    <property type="entry name" value="RXLR"/>
    <property type="match status" value="1"/>
</dbReference>
<evidence type="ECO:0000256" key="4">
    <source>
        <dbReference type="ARBA" id="ARBA00022729"/>
    </source>
</evidence>
<protein>
    <recommendedName>
        <fullName evidence="5">RxLR effector protein</fullName>
    </recommendedName>
</protein>
<dbReference type="OrthoDB" id="120560at2759"/>
<evidence type="ECO:0000256" key="2">
    <source>
        <dbReference type="ARBA" id="ARBA00010400"/>
    </source>
</evidence>
<comment type="function">
    <text evidence="5">Effector that suppresses plant defense responses during pathogen infection.</text>
</comment>
<proteinExistence type="inferred from homology"/>
<organism evidence="6 7">
    <name type="scientific">Phytophthora palmivora</name>
    <dbReference type="NCBI Taxonomy" id="4796"/>
    <lineage>
        <taxon>Eukaryota</taxon>
        <taxon>Sar</taxon>
        <taxon>Stramenopiles</taxon>
        <taxon>Oomycota</taxon>
        <taxon>Peronosporomycetes</taxon>
        <taxon>Peronosporales</taxon>
        <taxon>Peronosporaceae</taxon>
        <taxon>Phytophthora</taxon>
    </lineage>
</organism>
<dbReference type="EMBL" id="NCKW01000010">
    <property type="protein sequence ID" value="POM81840.1"/>
    <property type="molecule type" value="Genomic_DNA"/>
</dbReference>
<dbReference type="Proteomes" id="UP000237271">
    <property type="component" value="Unassembled WGS sequence"/>
</dbReference>
<keyword evidence="4 5" id="KW-0732">Signal</keyword>
<evidence type="ECO:0000313" key="6">
    <source>
        <dbReference type="EMBL" id="POM81840.1"/>
    </source>
</evidence>
<keyword evidence="7" id="KW-1185">Reference proteome</keyword>
<reference evidence="6 7" key="1">
    <citation type="journal article" date="2017" name="Genome Biol. Evol.">
        <title>Phytophthora megakarya and P. palmivora, closely related causal agents of cacao black pod rot, underwent increases in genome sizes and gene numbers by different mechanisms.</title>
        <authorList>
            <person name="Ali S.S."/>
            <person name="Shao J."/>
            <person name="Lary D.J."/>
            <person name="Kronmiller B."/>
            <person name="Shen D."/>
            <person name="Strem M.D."/>
            <person name="Amoako-Attah I."/>
            <person name="Akrofi A.Y."/>
            <person name="Begoude B.A."/>
            <person name="Ten Hoopen G.M."/>
            <person name="Coulibaly K."/>
            <person name="Kebe B.I."/>
            <person name="Melnick R.L."/>
            <person name="Guiltinan M.J."/>
            <person name="Tyler B.M."/>
            <person name="Meinhardt L.W."/>
            <person name="Bailey B.A."/>
        </authorList>
    </citation>
    <scope>NUCLEOTIDE SEQUENCE [LARGE SCALE GENOMIC DNA]</scope>
    <source>
        <strain evidence="7">sbr112.9</strain>
    </source>
</reference>
<name>A0A2P4YVK6_9STRA</name>
<evidence type="ECO:0000256" key="1">
    <source>
        <dbReference type="ARBA" id="ARBA00004613"/>
    </source>
</evidence>
<comment type="subcellular location">
    <subcellularLocation>
        <location evidence="1 5">Secreted</location>
    </subcellularLocation>
</comment>
<sequence length="144" mass="16998">MRLNFTVLVVAAIFLWSCDADSNKLRIIENADLDQSADDVLTNDNRILRKSDTNTNEEERVIDWTKLFKSMKVIGRTKKTVKNEAIDFTIPTIEKMAKDRRFREKMFKQWKLYERDEVVMKLENLAVIEPRAKTMLENYKIVHG</sequence>
<evidence type="ECO:0000256" key="3">
    <source>
        <dbReference type="ARBA" id="ARBA00022525"/>
    </source>
</evidence>
<feature type="signal peptide" evidence="5">
    <location>
        <begin position="1"/>
        <end position="20"/>
    </location>
</feature>
<comment type="caution">
    <text evidence="6">The sequence shown here is derived from an EMBL/GenBank/DDBJ whole genome shotgun (WGS) entry which is preliminary data.</text>
</comment>
<comment type="domain">
    <text evidence="5">The RxLR-dEER motif acts to carry the protein into the host cell cytoplasm through binding to cell surface phosphatidylinositol-3-phosphate.</text>
</comment>
<evidence type="ECO:0000256" key="5">
    <source>
        <dbReference type="RuleBase" id="RU367124"/>
    </source>
</evidence>